<dbReference type="EMBL" id="CP047166">
    <property type="protein sequence ID" value="QRF67258.1"/>
    <property type="molecule type" value="Genomic_DNA"/>
</dbReference>
<dbReference type="Pfam" id="PF02129">
    <property type="entry name" value="Peptidase_S15"/>
    <property type="match status" value="1"/>
</dbReference>
<protein>
    <submittedName>
        <fullName evidence="3">CocE/NonD family hydrolase</fullName>
    </submittedName>
</protein>
<dbReference type="Proteomes" id="UP000596387">
    <property type="component" value="Chromosome"/>
</dbReference>
<dbReference type="InterPro" id="IPR050585">
    <property type="entry name" value="Xaa-Pro_dipeptidyl-ppase/CocE"/>
</dbReference>
<name>A0ABX7FA39_9RHOB</name>
<dbReference type="Pfam" id="PF08530">
    <property type="entry name" value="PepX_C"/>
    <property type="match status" value="1"/>
</dbReference>
<evidence type="ECO:0000313" key="4">
    <source>
        <dbReference type="Proteomes" id="UP000596387"/>
    </source>
</evidence>
<dbReference type="RefSeq" id="WP_023848365.1">
    <property type="nucleotide sequence ID" value="NZ_CP047166.1"/>
</dbReference>
<sequence>MTQQADLNSRVSAYEAGREVPFSLPKRPQSCYLTMRDGCRIAVDVWCPEGAPEGARFPTLLLFTPYFRRFRLAEGSDAVPNPNTAKFSDYFVPRGYAVVVIDVRGTGASFGTRDGFRSPTERLDSAEIADWVIAQPWSNGDLGATGISYLGAAADFLASTGHPAVKAIAPLFSVWDTYVDNYFPGGMQCTSLTQIYDTLMKGLDLDQRGYLKDYKYYAHPDYQGPQPVDADTDGSLVAAAVAEHQANFRQTDFMADLAYREEGLPYDPGYSSASISPYAYAAGMREDVAILSVSGWMDGAGYANGAIARFLTMDKNPHHLVLGPWDHGARIDVSPWRESEDPGFPLLGCVLRFFDTYLIGRETGLKAEPPVSYFAMHEEAWADAHSWPPQPTLEVLHPGPTGALGQGRATGTAEYQCVPHTRTGFETRYERIAGLDSRNYYADWQGRTAEMLSWDSAPFDEATRIAGHALLDLHAAFDAPDAGVFVYLTEVEADGTERYITEGVLRAIFRDEAETPESIRINWPYRTFSRDSARPLPEGQVEAIRIPLLPTAWTLSQGSRLRLSIAGADADHFKKVPHGRMARISVDLAKTRLDLPVVKVEGPA</sequence>
<accession>A0ABX7FA39</accession>
<dbReference type="SUPFAM" id="SSF53474">
    <property type="entry name" value="alpha/beta-Hydrolases"/>
    <property type="match status" value="1"/>
</dbReference>
<dbReference type="InterPro" id="IPR008979">
    <property type="entry name" value="Galactose-bd-like_sf"/>
</dbReference>
<evidence type="ECO:0000256" key="1">
    <source>
        <dbReference type="ARBA" id="ARBA00022801"/>
    </source>
</evidence>
<dbReference type="Gene3D" id="2.60.120.260">
    <property type="entry name" value="Galactose-binding domain-like"/>
    <property type="match status" value="1"/>
</dbReference>
<keyword evidence="1 3" id="KW-0378">Hydrolase</keyword>
<dbReference type="NCBIfam" id="TIGR00976">
    <property type="entry name" value="CocE_NonD"/>
    <property type="match status" value="1"/>
</dbReference>
<dbReference type="SUPFAM" id="SSF49785">
    <property type="entry name" value="Galactose-binding domain-like"/>
    <property type="match status" value="1"/>
</dbReference>
<proteinExistence type="predicted"/>
<keyword evidence="4" id="KW-1185">Reference proteome</keyword>
<gene>
    <name evidence="3" type="ORF">GQA70_13640</name>
</gene>
<organism evidence="3 4">
    <name type="scientific">Ponticoccus alexandrii</name>
    <dbReference type="NCBI Taxonomy" id="1943633"/>
    <lineage>
        <taxon>Bacteria</taxon>
        <taxon>Pseudomonadati</taxon>
        <taxon>Pseudomonadota</taxon>
        <taxon>Alphaproteobacteria</taxon>
        <taxon>Rhodobacterales</taxon>
        <taxon>Roseobacteraceae</taxon>
        <taxon>Ponticoccus</taxon>
    </lineage>
</organism>
<evidence type="ECO:0000313" key="3">
    <source>
        <dbReference type="EMBL" id="QRF67258.1"/>
    </source>
</evidence>
<dbReference type="InterPro" id="IPR013736">
    <property type="entry name" value="Xaa-Pro_dipept_C"/>
</dbReference>
<reference evidence="3 4" key="1">
    <citation type="submission" date="2019-12" db="EMBL/GenBank/DDBJ databases">
        <title>Complete Genome Sequence of a Quorum-Sensing Bacterium,Rhodobacteraceae bacterium C31, Isolated from a marine microalgae symbiotic bacteria.</title>
        <authorList>
            <person name="Zhang Y."/>
        </authorList>
    </citation>
    <scope>NUCLEOTIDE SEQUENCE [LARGE SCALE GENOMIC DNA]</scope>
    <source>
        <strain evidence="3 4">C31</strain>
    </source>
</reference>
<feature type="domain" description="Xaa-Pro dipeptidyl-peptidase C-terminal" evidence="2">
    <location>
        <begin position="351"/>
        <end position="594"/>
    </location>
</feature>
<dbReference type="PANTHER" id="PTHR43056:SF10">
    <property type="entry name" value="COCE_NOND FAMILY, PUTATIVE (AFU_ORTHOLOGUE AFUA_7G00600)-RELATED"/>
    <property type="match status" value="1"/>
</dbReference>
<dbReference type="Gene3D" id="1.10.3020.10">
    <property type="entry name" value="alpha-amino acid ester hydrolase ( Helical cap domain)"/>
    <property type="match status" value="1"/>
</dbReference>
<dbReference type="Gene3D" id="3.40.50.1820">
    <property type="entry name" value="alpha/beta hydrolase"/>
    <property type="match status" value="1"/>
</dbReference>
<dbReference type="InterPro" id="IPR029058">
    <property type="entry name" value="AB_hydrolase_fold"/>
</dbReference>
<dbReference type="InterPro" id="IPR000383">
    <property type="entry name" value="Xaa-Pro-like_dom"/>
</dbReference>
<dbReference type="InterPro" id="IPR005674">
    <property type="entry name" value="CocE/Ser_esterase"/>
</dbReference>
<dbReference type="GO" id="GO:0016787">
    <property type="term" value="F:hydrolase activity"/>
    <property type="evidence" value="ECO:0007669"/>
    <property type="project" value="UniProtKB-KW"/>
</dbReference>
<evidence type="ECO:0000259" key="2">
    <source>
        <dbReference type="SMART" id="SM00939"/>
    </source>
</evidence>
<dbReference type="SMART" id="SM00939">
    <property type="entry name" value="PepX_C"/>
    <property type="match status" value="1"/>
</dbReference>
<dbReference type="PANTHER" id="PTHR43056">
    <property type="entry name" value="PEPTIDASE S9 PROLYL OLIGOPEPTIDASE"/>
    <property type="match status" value="1"/>
</dbReference>